<dbReference type="Gene3D" id="1.25.40.10">
    <property type="entry name" value="Tetratricopeptide repeat domain"/>
    <property type="match status" value="2"/>
</dbReference>
<evidence type="ECO:0000256" key="4">
    <source>
        <dbReference type="SAM" id="Phobius"/>
    </source>
</evidence>
<dbReference type="PANTHER" id="PTHR22904:SF523">
    <property type="entry name" value="STRESS-INDUCED-PHOSPHOPROTEIN 1"/>
    <property type="match status" value="1"/>
</dbReference>
<accession>A0A507EYX7</accession>
<dbReference type="InterPro" id="IPR019734">
    <property type="entry name" value="TPR_rpt"/>
</dbReference>
<keyword evidence="4" id="KW-0472">Membrane</keyword>
<name>A0A507EYX7_9FUNG</name>
<dbReference type="PANTHER" id="PTHR22904">
    <property type="entry name" value="TPR REPEAT CONTAINING PROTEIN"/>
    <property type="match status" value="1"/>
</dbReference>
<dbReference type="STRING" id="246404.A0A507EYX7"/>
<feature type="repeat" description="TPR" evidence="3">
    <location>
        <begin position="138"/>
        <end position="171"/>
    </location>
</feature>
<evidence type="ECO:0000313" key="5">
    <source>
        <dbReference type="EMBL" id="TPX69161.1"/>
    </source>
</evidence>
<keyword evidence="1" id="KW-0677">Repeat</keyword>
<dbReference type="Pfam" id="PF13414">
    <property type="entry name" value="TPR_11"/>
    <property type="match status" value="1"/>
</dbReference>
<dbReference type="Proteomes" id="UP000320333">
    <property type="component" value="Unassembled WGS sequence"/>
</dbReference>
<evidence type="ECO:0000256" key="1">
    <source>
        <dbReference type="ARBA" id="ARBA00022737"/>
    </source>
</evidence>
<evidence type="ECO:0000256" key="2">
    <source>
        <dbReference type="ARBA" id="ARBA00022803"/>
    </source>
</evidence>
<feature type="transmembrane region" description="Helical" evidence="4">
    <location>
        <begin position="599"/>
        <end position="616"/>
    </location>
</feature>
<sequence>MDTLPPGTTPRMLLAEAQNAIANQNLPHAIELFSVLVNLGASKDPSEFNPALAVLSRASCYIQLKQYPNALKDAQDAIKLPNVKTGVELYTGCYSTRTAAASYAADAAKAMGDKEGFMAYKRMATELMKNEAGKSDEADKVKDEGNKAFKDGQLEKALELYQKALALDSTNTAALSNASLAFLKMGQLDMALQMAERCVGLKPDWSKGWYRKGSIAFALPVFASSTHARGKTLGAALMKQSKYTEAASAFQTGLDCSPEDAELKRAYMEAVEVGKVAPSNSIKVTGDKKTANEGDLNHAKKMMGMMMDLRHNSWDVKTFFSQKLKELDFAAWDDEIAPILSNKENLDFERRVMNLLSPDSKKEVASKKTADDLSWFQYILPDHPLLSALILFHLLTQNASATSKKLLNKSWTLVFTHQADAHAFLGTALFPHISNHRSYAVLVLRGGNDDDGEKQDDTVLDFLGLWNTERARRDGHAVKCSNWMGQLVNGTHGASVVMYTCDDWRKAWEYVEGYYAGLNQNVVAAPAAAAAEKNKMKGRKKEVSWSEEAAVETKRIDEKIDTGEYQGKVETVERVIPKKAGGKNQDLFGFIPRQTATDIGIGLALFVLGLSVCVLYL</sequence>
<gene>
    <name evidence="5" type="ORF">CcCBS67573_g06951</name>
</gene>
<dbReference type="EMBL" id="QEAP01000327">
    <property type="protein sequence ID" value="TPX69161.1"/>
    <property type="molecule type" value="Genomic_DNA"/>
</dbReference>
<dbReference type="InterPro" id="IPR011990">
    <property type="entry name" value="TPR-like_helical_dom_sf"/>
</dbReference>
<organism evidence="5 6">
    <name type="scientific">Chytriomyces confervae</name>
    <dbReference type="NCBI Taxonomy" id="246404"/>
    <lineage>
        <taxon>Eukaryota</taxon>
        <taxon>Fungi</taxon>
        <taxon>Fungi incertae sedis</taxon>
        <taxon>Chytridiomycota</taxon>
        <taxon>Chytridiomycota incertae sedis</taxon>
        <taxon>Chytridiomycetes</taxon>
        <taxon>Chytridiales</taxon>
        <taxon>Chytriomycetaceae</taxon>
        <taxon>Chytriomyces</taxon>
    </lineage>
</organism>
<evidence type="ECO:0000313" key="6">
    <source>
        <dbReference type="Proteomes" id="UP000320333"/>
    </source>
</evidence>
<reference evidence="5 6" key="1">
    <citation type="journal article" date="2019" name="Sci. Rep.">
        <title>Comparative genomics of chytrid fungi reveal insights into the obligate biotrophic and pathogenic lifestyle of Synchytrium endobioticum.</title>
        <authorList>
            <person name="van de Vossenberg B.T.L.H."/>
            <person name="Warris S."/>
            <person name="Nguyen H.D.T."/>
            <person name="van Gent-Pelzer M.P.E."/>
            <person name="Joly D.L."/>
            <person name="van de Geest H.C."/>
            <person name="Bonants P.J.M."/>
            <person name="Smith D.S."/>
            <person name="Levesque C.A."/>
            <person name="van der Lee T.A.J."/>
        </authorList>
    </citation>
    <scope>NUCLEOTIDE SEQUENCE [LARGE SCALE GENOMIC DNA]</scope>
    <source>
        <strain evidence="5 6">CBS 675.73</strain>
    </source>
</reference>
<keyword evidence="2 3" id="KW-0802">TPR repeat</keyword>
<dbReference type="PROSITE" id="PS50005">
    <property type="entry name" value="TPR"/>
    <property type="match status" value="1"/>
</dbReference>
<dbReference type="SMART" id="SM00028">
    <property type="entry name" value="TPR"/>
    <property type="match status" value="4"/>
</dbReference>
<keyword evidence="4" id="KW-0812">Transmembrane</keyword>
<dbReference type="SUPFAM" id="SSF48452">
    <property type="entry name" value="TPR-like"/>
    <property type="match status" value="2"/>
</dbReference>
<keyword evidence="6" id="KW-1185">Reference proteome</keyword>
<dbReference type="OrthoDB" id="2423701at2759"/>
<dbReference type="GO" id="GO:0051879">
    <property type="term" value="F:Hsp90 protein binding"/>
    <property type="evidence" value="ECO:0007669"/>
    <property type="project" value="TreeGrafter"/>
</dbReference>
<dbReference type="AlphaFoldDB" id="A0A507EYX7"/>
<protein>
    <submittedName>
        <fullName evidence="5">Uncharacterized protein</fullName>
    </submittedName>
</protein>
<evidence type="ECO:0000256" key="3">
    <source>
        <dbReference type="PROSITE-ProRule" id="PRU00339"/>
    </source>
</evidence>
<proteinExistence type="predicted"/>
<keyword evidence="4" id="KW-1133">Transmembrane helix</keyword>
<comment type="caution">
    <text evidence="5">The sequence shown here is derived from an EMBL/GenBank/DDBJ whole genome shotgun (WGS) entry which is preliminary data.</text>
</comment>